<keyword evidence="6" id="KW-1185">Reference proteome</keyword>
<protein>
    <submittedName>
        <fullName evidence="5">O-methyltransferase 3</fullName>
    </submittedName>
</protein>
<keyword evidence="1" id="KW-0489">Methyltransferase</keyword>
<dbReference type="AlphaFoldDB" id="A0AAW0J8L2"/>
<dbReference type="PROSITE" id="PS51683">
    <property type="entry name" value="SAM_OMT_II"/>
    <property type="match status" value="1"/>
</dbReference>
<organism evidence="5 6">
    <name type="scientific">Quercus suber</name>
    <name type="common">Cork oak</name>
    <dbReference type="NCBI Taxonomy" id="58331"/>
    <lineage>
        <taxon>Eukaryota</taxon>
        <taxon>Viridiplantae</taxon>
        <taxon>Streptophyta</taxon>
        <taxon>Embryophyta</taxon>
        <taxon>Tracheophyta</taxon>
        <taxon>Spermatophyta</taxon>
        <taxon>Magnoliopsida</taxon>
        <taxon>eudicotyledons</taxon>
        <taxon>Gunneridae</taxon>
        <taxon>Pentapetalae</taxon>
        <taxon>rosids</taxon>
        <taxon>fabids</taxon>
        <taxon>Fagales</taxon>
        <taxon>Fagaceae</taxon>
        <taxon>Quercus</taxon>
    </lineage>
</organism>
<dbReference type="SUPFAM" id="SSF53335">
    <property type="entry name" value="S-adenosyl-L-methionine-dependent methyltransferases"/>
    <property type="match status" value="1"/>
</dbReference>
<dbReference type="InterPro" id="IPR029063">
    <property type="entry name" value="SAM-dependent_MTases_sf"/>
</dbReference>
<accession>A0AAW0J8L2</accession>
<name>A0AAW0J8L2_QUESU</name>
<dbReference type="PANTHER" id="PTHR11746">
    <property type="entry name" value="O-METHYLTRANSFERASE"/>
    <property type="match status" value="1"/>
</dbReference>
<dbReference type="GO" id="GO:0032259">
    <property type="term" value="P:methylation"/>
    <property type="evidence" value="ECO:0007669"/>
    <property type="project" value="UniProtKB-KW"/>
</dbReference>
<keyword evidence="2" id="KW-0808">Transferase</keyword>
<dbReference type="Pfam" id="PF00891">
    <property type="entry name" value="Methyltransf_2"/>
    <property type="match status" value="1"/>
</dbReference>
<keyword evidence="3" id="KW-0949">S-adenosyl-L-methionine</keyword>
<evidence type="ECO:0000259" key="4">
    <source>
        <dbReference type="Pfam" id="PF00891"/>
    </source>
</evidence>
<evidence type="ECO:0000256" key="2">
    <source>
        <dbReference type="ARBA" id="ARBA00022679"/>
    </source>
</evidence>
<proteinExistence type="predicted"/>
<dbReference type="InterPro" id="IPR016461">
    <property type="entry name" value="COMT-like"/>
</dbReference>
<evidence type="ECO:0000256" key="1">
    <source>
        <dbReference type="ARBA" id="ARBA00022603"/>
    </source>
</evidence>
<comment type="caution">
    <text evidence="5">The sequence shown here is derived from an EMBL/GenBank/DDBJ whole genome shotgun (WGS) entry which is preliminary data.</text>
</comment>
<dbReference type="Gene3D" id="3.40.50.150">
    <property type="entry name" value="Vaccinia Virus protein VP39"/>
    <property type="match status" value="1"/>
</dbReference>
<gene>
    <name evidence="5" type="primary">OMT3_6</name>
    <name evidence="5" type="ORF">CFP56_035957</name>
</gene>
<feature type="non-terminal residue" evidence="5">
    <location>
        <position position="1"/>
    </location>
</feature>
<dbReference type="InterPro" id="IPR001077">
    <property type="entry name" value="COMT_C"/>
</dbReference>
<dbReference type="EMBL" id="PKMF04000648">
    <property type="protein sequence ID" value="KAK7822940.1"/>
    <property type="molecule type" value="Genomic_DNA"/>
</dbReference>
<evidence type="ECO:0000313" key="6">
    <source>
        <dbReference type="Proteomes" id="UP000237347"/>
    </source>
</evidence>
<evidence type="ECO:0000313" key="5">
    <source>
        <dbReference type="EMBL" id="KAK7822940.1"/>
    </source>
</evidence>
<dbReference type="Proteomes" id="UP000237347">
    <property type="component" value="Unassembled WGS sequence"/>
</dbReference>
<dbReference type="GO" id="GO:0008171">
    <property type="term" value="F:O-methyltransferase activity"/>
    <property type="evidence" value="ECO:0007669"/>
    <property type="project" value="InterPro"/>
</dbReference>
<feature type="domain" description="O-methyltransferase C-terminal" evidence="4">
    <location>
        <begin position="26"/>
        <end position="137"/>
    </location>
</feature>
<sequence length="145" mass="15661">YKENDLEAKLGSTQITATIMLTPTTSPFCTAHGKTFWDYGGHEPKLSHFFNDAMASDARLVMSVLVDKCNGVFEGLESLVNVGGSTGTVAKAIADVFPYMECIVFDLPYVVAELQGSENLKYLGGDMFEAVPPADANTVDIARLE</sequence>
<evidence type="ECO:0000256" key="3">
    <source>
        <dbReference type="ARBA" id="ARBA00022691"/>
    </source>
</evidence>
<reference evidence="5 6" key="1">
    <citation type="journal article" date="2018" name="Sci. Data">
        <title>The draft genome sequence of cork oak.</title>
        <authorList>
            <person name="Ramos A.M."/>
            <person name="Usie A."/>
            <person name="Barbosa P."/>
            <person name="Barros P.M."/>
            <person name="Capote T."/>
            <person name="Chaves I."/>
            <person name="Simoes F."/>
            <person name="Abreu I."/>
            <person name="Carrasquinho I."/>
            <person name="Faro C."/>
            <person name="Guimaraes J.B."/>
            <person name="Mendonca D."/>
            <person name="Nobrega F."/>
            <person name="Rodrigues L."/>
            <person name="Saibo N.J.M."/>
            <person name="Varela M.C."/>
            <person name="Egas C."/>
            <person name="Matos J."/>
            <person name="Miguel C.M."/>
            <person name="Oliveira M.M."/>
            <person name="Ricardo C.P."/>
            <person name="Goncalves S."/>
        </authorList>
    </citation>
    <scope>NUCLEOTIDE SEQUENCE [LARGE SCALE GENOMIC DNA]</scope>
    <source>
        <strain evidence="6">cv. HL8</strain>
    </source>
</reference>